<gene>
    <name evidence="3" type="ORF">AN216_11010</name>
</gene>
<keyword evidence="4" id="KW-1185">Reference proteome</keyword>
<dbReference type="EMBL" id="LJGU01000118">
    <property type="protein sequence ID" value="OEV03581.1"/>
    <property type="molecule type" value="Genomic_DNA"/>
</dbReference>
<dbReference type="Proteomes" id="UP000176101">
    <property type="component" value="Unassembled WGS sequence"/>
</dbReference>
<dbReference type="Pfam" id="PF05651">
    <property type="entry name" value="Diacid_rec"/>
    <property type="match status" value="1"/>
</dbReference>
<dbReference type="InterPro" id="IPR042070">
    <property type="entry name" value="PucR_C-HTH_sf"/>
</dbReference>
<dbReference type="PANTHER" id="PTHR33744">
    <property type="entry name" value="CARBOHYDRATE DIACID REGULATOR"/>
    <property type="match status" value="1"/>
</dbReference>
<name>A0A1E7KI74_9ACTN</name>
<reference evidence="3 4" key="1">
    <citation type="journal article" date="2016" name="Front. Microbiol.">
        <title>Comparative Genomics Analysis of Streptomyces Species Reveals Their Adaptation to the Marine Environment and Their Diversity at the Genomic Level.</title>
        <authorList>
            <person name="Tian X."/>
            <person name="Zhang Z."/>
            <person name="Yang T."/>
            <person name="Chen M."/>
            <person name="Li J."/>
            <person name="Chen F."/>
            <person name="Yang J."/>
            <person name="Li W."/>
            <person name="Zhang B."/>
            <person name="Zhang Z."/>
            <person name="Wu J."/>
            <person name="Zhang C."/>
            <person name="Long L."/>
            <person name="Xiao J."/>
        </authorList>
    </citation>
    <scope>NUCLEOTIDE SEQUENCE [LARGE SCALE GENOMIC DNA]</scope>
    <source>
        <strain evidence="3 4">SCSIO 02100</strain>
    </source>
</reference>
<dbReference type="Gene3D" id="1.10.10.2840">
    <property type="entry name" value="PucR C-terminal helix-turn-helix domain"/>
    <property type="match status" value="1"/>
</dbReference>
<accession>A0A1E7KI74</accession>
<dbReference type="PANTHER" id="PTHR33744:SF15">
    <property type="entry name" value="CARBOHYDRATE DIACID REGULATOR"/>
    <property type="match status" value="1"/>
</dbReference>
<evidence type="ECO:0000313" key="3">
    <source>
        <dbReference type="EMBL" id="OEV03581.1"/>
    </source>
</evidence>
<dbReference type="InterPro" id="IPR051448">
    <property type="entry name" value="CdaR-like_regulators"/>
</dbReference>
<dbReference type="InterPro" id="IPR008599">
    <property type="entry name" value="Diacid_rec"/>
</dbReference>
<comment type="caution">
    <text evidence="3">The sequence shown here is derived from an EMBL/GenBank/DDBJ whole genome shotgun (WGS) entry which is preliminary data.</text>
</comment>
<protein>
    <recommendedName>
        <fullName evidence="5">PucR C-terminal helix-turn-helix domain-containing protein</fullName>
    </recommendedName>
</protein>
<dbReference type="PATRIC" id="fig|1075402.3.peg.3030"/>
<feature type="domain" description="Putative sugar diacid recognition" evidence="1">
    <location>
        <begin position="2"/>
        <end position="86"/>
    </location>
</feature>
<evidence type="ECO:0008006" key="5">
    <source>
        <dbReference type="Google" id="ProtNLM"/>
    </source>
</evidence>
<evidence type="ECO:0000259" key="1">
    <source>
        <dbReference type="Pfam" id="PF05651"/>
    </source>
</evidence>
<dbReference type="OrthoDB" id="8026818at2"/>
<organism evidence="3 4">
    <name type="scientific">Streptomyces oceani</name>
    <dbReference type="NCBI Taxonomy" id="1075402"/>
    <lineage>
        <taxon>Bacteria</taxon>
        <taxon>Bacillati</taxon>
        <taxon>Actinomycetota</taxon>
        <taxon>Actinomycetes</taxon>
        <taxon>Kitasatosporales</taxon>
        <taxon>Streptomycetaceae</taxon>
        <taxon>Streptomyces</taxon>
    </lineage>
</organism>
<evidence type="ECO:0000259" key="2">
    <source>
        <dbReference type="Pfam" id="PF13556"/>
    </source>
</evidence>
<proteinExistence type="predicted"/>
<dbReference type="InterPro" id="IPR025736">
    <property type="entry name" value="PucR_C-HTH_dom"/>
</dbReference>
<dbReference type="STRING" id="1075402.AN216_11010"/>
<dbReference type="AlphaFoldDB" id="A0A1E7KI74"/>
<feature type="domain" description="PucR C-terminal helix-turn-helix" evidence="2">
    <location>
        <begin position="249"/>
        <end position="306"/>
    </location>
</feature>
<sequence>MLRTGRPLAVTSDEARDLSGTRAGVNLPLRLGDEVVGVVGVTGEPRDIGEMAQAIARMAELMAMQRADLDEAGWHHRVRQQIIEDLLSGQLTWESWRQRRQLAGCRVETPLHLFVVDGGRQRPGSRFRDNPREPYRWLDADEGATVISADTRGLLWVLASGSAGIAMRQRLTVLCRADRTVGFLDAGTAEDFDALRTLTTRARYALYHRRPLGEVQLSGLKLPVLLARLDPDTRQADTARVLGPLSDDLRHTLRVYFDHDRGVSDAAAALNVHRNTLAYRLSRVTDLTDRDPRAFQDAVVLQVALYLRELSGSD</sequence>
<dbReference type="Pfam" id="PF13556">
    <property type="entry name" value="HTH_30"/>
    <property type="match status" value="1"/>
</dbReference>
<evidence type="ECO:0000313" key="4">
    <source>
        <dbReference type="Proteomes" id="UP000176101"/>
    </source>
</evidence>